<sequence>MVLIVDALVVDNVPDRLVFLLRQGGINVDYVPGLQRDNLINVLKNYEILVFRSRLKIDKEIIDSSNKLKYLARFGVGLDNVDIDYAMKKGIKIINAPNSPSKSVAQLIISMILILERHLYTIIESVKKGEWPKGKILGNEVEGKTLGIIGFGRIGRETAKIAHSLGMKILANDIIDVSNDVKKFEGMQVSLDYLLRNSDIISISVPLTPLTYHMINKDTISLIKNNSILINTARGEVIDTKALLENINKFKGIGLDVLEQEPPKDNLFKELISHENVIVTSHIGSETYEAMDRLSEELAKNIIEEVKKK</sequence>
<dbReference type="InParanoid" id="L0AA10"/>
<dbReference type="SUPFAM" id="SSF52283">
    <property type="entry name" value="Formate/glycerate dehydrogenase catalytic domain-like"/>
    <property type="match status" value="1"/>
</dbReference>
<evidence type="ECO:0000256" key="1">
    <source>
        <dbReference type="ARBA" id="ARBA00005854"/>
    </source>
</evidence>
<dbReference type="SUPFAM" id="SSF51735">
    <property type="entry name" value="NAD(P)-binding Rossmann-fold domains"/>
    <property type="match status" value="1"/>
</dbReference>
<dbReference type="GO" id="GO:0006564">
    <property type="term" value="P:L-serine biosynthetic process"/>
    <property type="evidence" value="ECO:0007669"/>
    <property type="project" value="UniProtKB-ARBA"/>
</dbReference>
<evidence type="ECO:0000259" key="5">
    <source>
        <dbReference type="Pfam" id="PF00389"/>
    </source>
</evidence>
<dbReference type="Gene3D" id="3.40.50.720">
    <property type="entry name" value="NAD(P)-binding Rossmann-like Domain"/>
    <property type="match status" value="2"/>
</dbReference>
<dbReference type="GO" id="GO:0051287">
    <property type="term" value="F:NAD binding"/>
    <property type="evidence" value="ECO:0007669"/>
    <property type="project" value="InterPro"/>
</dbReference>
<dbReference type="FunFam" id="3.40.50.720:FF:000041">
    <property type="entry name" value="D-3-phosphoglycerate dehydrogenase"/>
    <property type="match status" value="1"/>
</dbReference>
<evidence type="ECO:0000313" key="7">
    <source>
        <dbReference type="EMBL" id="AFZ70691.1"/>
    </source>
</evidence>
<dbReference type="Pfam" id="PF00389">
    <property type="entry name" value="2-Hacid_dh"/>
    <property type="match status" value="1"/>
</dbReference>
<keyword evidence="8" id="KW-1185">Reference proteome</keyword>
<feature type="domain" description="D-isomer specific 2-hydroxyacid dehydrogenase NAD-binding" evidence="6">
    <location>
        <begin position="109"/>
        <end position="284"/>
    </location>
</feature>
<name>L0AA10_CALLD</name>
<dbReference type="eggNOG" id="arCOG01754">
    <property type="taxonomic scope" value="Archaea"/>
</dbReference>
<evidence type="ECO:0000256" key="4">
    <source>
        <dbReference type="RuleBase" id="RU003719"/>
    </source>
</evidence>
<dbReference type="HOGENOM" id="CLU_019796_1_3_2"/>
<evidence type="ECO:0000256" key="3">
    <source>
        <dbReference type="ARBA" id="ARBA00023027"/>
    </source>
</evidence>
<dbReference type="PANTHER" id="PTHR42789">
    <property type="entry name" value="D-ISOMER SPECIFIC 2-HYDROXYACID DEHYDROGENASE FAMILY PROTEIN (AFU_ORTHOLOGUE AFUA_6G10090)"/>
    <property type="match status" value="1"/>
</dbReference>
<protein>
    <submittedName>
        <fullName evidence="7">Phosphoglycerate dehydrogenase-like oxidoreductase</fullName>
    </submittedName>
</protein>
<dbReference type="InterPro" id="IPR006140">
    <property type="entry name" value="D-isomer_DH_NAD-bd"/>
</dbReference>
<evidence type="ECO:0000259" key="6">
    <source>
        <dbReference type="Pfam" id="PF02826"/>
    </source>
</evidence>
<dbReference type="Pfam" id="PF02826">
    <property type="entry name" value="2-Hacid_dh_C"/>
    <property type="match status" value="1"/>
</dbReference>
<feature type="domain" description="D-isomer specific 2-hydroxyacid dehydrogenase catalytic" evidence="5">
    <location>
        <begin position="8"/>
        <end position="304"/>
    </location>
</feature>
<dbReference type="EMBL" id="CP003378">
    <property type="protein sequence ID" value="AFZ70691.1"/>
    <property type="molecule type" value="Genomic_DNA"/>
</dbReference>
<keyword evidence="3" id="KW-0520">NAD</keyword>
<evidence type="ECO:0000313" key="8">
    <source>
        <dbReference type="Proteomes" id="UP000010469"/>
    </source>
</evidence>
<dbReference type="AlphaFoldDB" id="L0AA10"/>
<dbReference type="Proteomes" id="UP000010469">
    <property type="component" value="Chromosome"/>
</dbReference>
<dbReference type="InterPro" id="IPR036291">
    <property type="entry name" value="NAD(P)-bd_dom_sf"/>
</dbReference>
<dbReference type="GO" id="GO:0047545">
    <property type="term" value="F:(S)-2-hydroxyglutarate dehydrogenase activity"/>
    <property type="evidence" value="ECO:0007669"/>
    <property type="project" value="UniProtKB-ARBA"/>
</dbReference>
<dbReference type="STRING" id="1056495.Calag_0968"/>
<keyword evidence="2 4" id="KW-0560">Oxidoreductase</keyword>
<dbReference type="FunCoup" id="L0AA10">
    <property type="interactions" value="191"/>
</dbReference>
<dbReference type="InterPro" id="IPR050857">
    <property type="entry name" value="D-2-hydroxyacid_DH"/>
</dbReference>
<reference evidence="8" key="1">
    <citation type="submission" date="2012-03" db="EMBL/GenBank/DDBJ databases">
        <title>Complete genome of Caldisphaera lagunensis DSM 15908.</title>
        <authorList>
            <person name="Lucas S."/>
            <person name="Copeland A."/>
            <person name="Lapidus A."/>
            <person name="Glavina del Rio T."/>
            <person name="Dalin E."/>
            <person name="Tice H."/>
            <person name="Bruce D."/>
            <person name="Goodwin L."/>
            <person name="Pitluck S."/>
            <person name="Peters L."/>
            <person name="Mikhailova N."/>
            <person name="Teshima H."/>
            <person name="Kyrpides N."/>
            <person name="Mavromatis K."/>
            <person name="Ivanova N."/>
            <person name="Brettin T."/>
            <person name="Detter J.C."/>
            <person name="Han C."/>
            <person name="Larimer F."/>
            <person name="Land M."/>
            <person name="Hauser L."/>
            <person name="Markowitz V."/>
            <person name="Cheng J.-F."/>
            <person name="Hugenholtz P."/>
            <person name="Woyke T."/>
            <person name="Wu D."/>
            <person name="Spring S."/>
            <person name="Schroeder M."/>
            <person name="Brambilla E."/>
            <person name="Klenk H.-P."/>
            <person name="Eisen J.A."/>
        </authorList>
    </citation>
    <scope>NUCLEOTIDE SEQUENCE [LARGE SCALE GENOMIC DNA]</scope>
    <source>
        <strain evidence="8">DSM 15908 / JCM 11604 / IC-154</strain>
    </source>
</reference>
<evidence type="ECO:0000256" key="2">
    <source>
        <dbReference type="ARBA" id="ARBA00023002"/>
    </source>
</evidence>
<comment type="similarity">
    <text evidence="1 4">Belongs to the D-isomer specific 2-hydroxyacid dehydrogenase family.</text>
</comment>
<organism evidence="7 8">
    <name type="scientific">Caldisphaera lagunensis (strain DSM 15908 / JCM 11604 / ANMR 0165 / IC-154)</name>
    <dbReference type="NCBI Taxonomy" id="1056495"/>
    <lineage>
        <taxon>Archaea</taxon>
        <taxon>Thermoproteota</taxon>
        <taxon>Thermoprotei</taxon>
        <taxon>Acidilobales</taxon>
        <taxon>Caldisphaeraceae</taxon>
        <taxon>Caldisphaera</taxon>
    </lineage>
</organism>
<dbReference type="KEGG" id="clg:Calag_0968"/>
<dbReference type="PANTHER" id="PTHR42789:SF1">
    <property type="entry name" value="D-ISOMER SPECIFIC 2-HYDROXYACID DEHYDROGENASE FAMILY PROTEIN (AFU_ORTHOLOGUE AFUA_6G10090)"/>
    <property type="match status" value="1"/>
</dbReference>
<dbReference type="RefSeq" id="WP_015232588.1">
    <property type="nucleotide sequence ID" value="NC_019791.1"/>
</dbReference>
<dbReference type="GO" id="GO:0004617">
    <property type="term" value="F:phosphoglycerate dehydrogenase activity"/>
    <property type="evidence" value="ECO:0007669"/>
    <property type="project" value="UniProtKB-ARBA"/>
</dbReference>
<accession>L0AA10</accession>
<dbReference type="InterPro" id="IPR006139">
    <property type="entry name" value="D-isomer_2_OHA_DH_cat_dom"/>
</dbReference>
<proteinExistence type="inferred from homology"/>
<dbReference type="GeneID" id="14212228"/>
<gene>
    <name evidence="7" type="ordered locus">Calag_0968</name>
</gene>